<dbReference type="Proteomes" id="UP000838756">
    <property type="component" value="Unassembled WGS sequence"/>
</dbReference>
<feature type="transmembrane region" description="Helical" evidence="1">
    <location>
        <begin position="274"/>
        <end position="292"/>
    </location>
</feature>
<name>A0A8S4R7M8_9NEOP</name>
<feature type="transmembrane region" description="Helical" evidence="1">
    <location>
        <begin position="152"/>
        <end position="174"/>
    </location>
</feature>
<dbReference type="EMBL" id="CAKXAJ010024914">
    <property type="protein sequence ID" value="CAH2232729.1"/>
    <property type="molecule type" value="Genomic_DNA"/>
</dbReference>
<keyword evidence="1" id="KW-0812">Transmembrane</keyword>
<comment type="caution">
    <text evidence="3">The sequence shown here is derived from an EMBL/GenBank/DDBJ whole genome shotgun (WGS) entry which is preliminary data.</text>
</comment>
<evidence type="ECO:0000256" key="1">
    <source>
        <dbReference type="SAM" id="Phobius"/>
    </source>
</evidence>
<proteinExistence type="predicted"/>
<feature type="transmembrane region" description="Helical" evidence="1">
    <location>
        <begin position="451"/>
        <end position="469"/>
    </location>
</feature>
<keyword evidence="4" id="KW-1185">Reference proteome</keyword>
<dbReference type="InterPro" id="IPR052728">
    <property type="entry name" value="O2_lipid_transport_reg"/>
</dbReference>
<feature type="domain" description="Acyltransferase 3" evidence="2">
    <location>
        <begin position="187"/>
        <end position="423"/>
    </location>
</feature>
<dbReference type="PANTHER" id="PTHR11161:SF0">
    <property type="entry name" value="O-ACYLTRANSFERASE LIKE PROTEIN"/>
    <property type="match status" value="1"/>
</dbReference>
<dbReference type="GO" id="GO:0016747">
    <property type="term" value="F:acyltransferase activity, transferring groups other than amino-acyl groups"/>
    <property type="evidence" value="ECO:0007669"/>
    <property type="project" value="InterPro"/>
</dbReference>
<feature type="transmembrane region" description="Helical" evidence="1">
    <location>
        <begin position="186"/>
        <end position="208"/>
    </location>
</feature>
<evidence type="ECO:0000259" key="2">
    <source>
        <dbReference type="Pfam" id="PF01757"/>
    </source>
</evidence>
<feature type="transmembrane region" description="Helical" evidence="1">
    <location>
        <begin position="228"/>
        <end position="254"/>
    </location>
</feature>
<dbReference type="PANTHER" id="PTHR11161">
    <property type="entry name" value="O-ACYLTRANSFERASE"/>
    <property type="match status" value="1"/>
</dbReference>
<protein>
    <submittedName>
        <fullName evidence="3">Jg5352 protein</fullName>
    </submittedName>
</protein>
<dbReference type="InterPro" id="IPR002656">
    <property type="entry name" value="Acyl_transf_3_dom"/>
</dbReference>
<accession>A0A8S4R7M8</accession>
<dbReference type="OrthoDB" id="118951at2759"/>
<evidence type="ECO:0000313" key="4">
    <source>
        <dbReference type="Proteomes" id="UP000838756"/>
    </source>
</evidence>
<feature type="transmembrane region" description="Helical" evidence="1">
    <location>
        <begin position="337"/>
        <end position="357"/>
    </location>
</feature>
<evidence type="ECO:0000313" key="3">
    <source>
        <dbReference type="EMBL" id="CAH2232729.1"/>
    </source>
</evidence>
<sequence length="579" mass="65506">MAKSRTFDQDLYNRVLDSEECEKQMIFLKSNDTRLYGRFLDTGMRTPRSLSKMNSVDLGDYHACLEIVETRVDMNIQGNPKGFAVGNRNNLIRSEAGDATSQGSLSVAICIPKVCTSQEFTNRHFNLSAVGFKFEEQFCRLPNDKPWVPVDYVAIAIFSFIALLTLLGTLYDVIHTFVLKTDKNSTNIYIHGVRSLSMLWIILGHSYSMPNFNLNLIDGLQWVNSVSAVWIFTALSAVDTFFFMAGVLLVYTSVGKMSGTKFLKNLHVFYLNRLLRMFPLLAALILLEASVFHRMVDGPYWVAVARNAERCRTYWWTTLLHVQNYVNPSDLCIGHSWYIAIDIQLHIVSPLVLFWIIGNNKKAAWSALITAFLTIFVACTLWNALREMPGGSTMQPARGNQDWIRQRTSVMRVIWSIGLGWIIFACAKGYGGPINWFLSLSLWKIPARISYAMYLYHYPIMSVVAGMQLSPQYFSPGAKIYDFMAITVISLWVSYAVTVVIDAPFSSIIKMVLGGGQSKRRMSTEKVADSSNLGTSTRNVGTLLESYTNRRRPILENNHLGVQKNKHVNINKDQGRNLS</sequence>
<keyword evidence="1" id="KW-1133">Transmembrane helix</keyword>
<feature type="transmembrane region" description="Helical" evidence="1">
    <location>
        <begin position="413"/>
        <end position="430"/>
    </location>
</feature>
<feature type="transmembrane region" description="Helical" evidence="1">
    <location>
        <begin position="364"/>
        <end position="385"/>
    </location>
</feature>
<reference evidence="3" key="1">
    <citation type="submission" date="2022-03" db="EMBL/GenBank/DDBJ databases">
        <authorList>
            <person name="Lindestad O."/>
        </authorList>
    </citation>
    <scope>NUCLEOTIDE SEQUENCE</scope>
</reference>
<feature type="transmembrane region" description="Helical" evidence="1">
    <location>
        <begin position="489"/>
        <end position="513"/>
    </location>
</feature>
<dbReference type="Pfam" id="PF01757">
    <property type="entry name" value="Acyl_transf_3"/>
    <property type="match status" value="1"/>
</dbReference>
<dbReference type="AlphaFoldDB" id="A0A8S4R7M8"/>
<gene>
    <name evidence="3" type="primary">jg5352</name>
    <name evidence="3" type="ORF">PAEG_LOCUS10947</name>
</gene>
<keyword evidence="1" id="KW-0472">Membrane</keyword>
<organism evidence="3 4">
    <name type="scientific">Pararge aegeria aegeria</name>
    <dbReference type="NCBI Taxonomy" id="348720"/>
    <lineage>
        <taxon>Eukaryota</taxon>
        <taxon>Metazoa</taxon>
        <taxon>Ecdysozoa</taxon>
        <taxon>Arthropoda</taxon>
        <taxon>Hexapoda</taxon>
        <taxon>Insecta</taxon>
        <taxon>Pterygota</taxon>
        <taxon>Neoptera</taxon>
        <taxon>Endopterygota</taxon>
        <taxon>Lepidoptera</taxon>
        <taxon>Glossata</taxon>
        <taxon>Ditrysia</taxon>
        <taxon>Papilionoidea</taxon>
        <taxon>Nymphalidae</taxon>
        <taxon>Satyrinae</taxon>
        <taxon>Satyrini</taxon>
        <taxon>Parargina</taxon>
        <taxon>Pararge</taxon>
    </lineage>
</organism>